<comment type="catalytic activity">
    <reaction evidence="8">
        <text>N-terminal L-methionyl-L-isoleucyl-[protein] + acetyl-CoA = N-terminal N(alpha)-acetyl-L-methionyl-L-isoleucyl-[protein] + CoA + H(+)</text>
        <dbReference type="Rhea" id="RHEA:50524"/>
        <dbReference type="Rhea" id="RHEA-COMP:12713"/>
        <dbReference type="Rhea" id="RHEA-COMP:12714"/>
        <dbReference type="ChEBI" id="CHEBI:15378"/>
        <dbReference type="ChEBI" id="CHEBI:57287"/>
        <dbReference type="ChEBI" id="CHEBI:57288"/>
        <dbReference type="ChEBI" id="CHEBI:133379"/>
        <dbReference type="ChEBI" id="CHEBI:133380"/>
        <dbReference type="EC" id="2.3.1.256"/>
    </reaction>
</comment>
<evidence type="ECO:0000256" key="3">
    <source>
        <dbReference type="ARBA" id="ARBA00022490"/>
    </source>
</evidence>
<dbReference type="FunFam" id="3.40.630.30:FF:000010">
    <property type="entry name" value="Putative N-alpha-acetyltransferase 30"/>
    <property type="match status" value="1"/>
</dbReference>
<dbReference type="OrthoDB" id="249099at2759"/>
<accession>A0A6A6RXT6</accession>
<evidence type="ECO:0000256" key="4">
    <source>
        <dbReference type="ARBA" id="ARBA00022679"/>
    </source>
</evidence>
<evidence type="ECO:0000256" key="6">
    <source>
        <dbReference type="ARBA" id="ARBA00023315"/>
    </source>
</evidence>
<sequence>MGDPTPVPVPAPEKAEKAEKAEEELKYVQYHGSQEETYLPSIRQLISKDLSEPYSIYVYRYFLYQWGDLCYMALDSSNTLIGVVVCKLEPHRSGTFRGYIAMLAVQESYRGRGIATKLVCMAIDAMTQRSADEIVLETEVTNTASLKLYERLGFIRSKRLHRYYLNGNAAFRLVLYLNEGTASKRPEDDGDMGAGMGQPRMEEYRGFRPLEGSVAAGSVA</sequence>
<keyword evidence="6 17" id="KW-0012">Acyltransferase</keyword>
<dbReference type="AlphaFoldDB" id="A0A6A6RXT6"/>
<proteinExistence type="inferred from homology"/>
<evidence type="ECO:0000256" key="13">
    <source>
        <dbReference type="ARBA" id="ARBA00066994"/>
    </source>
</evidence>
<dbReference type="Gene3D" id="3.40.630.30">
    <property type="match status" value="1"/>
</dbReference>
<comment type="similarity">
    <text evidence="7">Belongs to the acetyltransferase family. MAK3 subfamily.</text>
</comment>
<evidence type="ECO:0000256" key="8">
    <source>
        <dbReference type="ARBA" id="ARBA00050754"/>
    </source>
</evidence>
<dbReference type="CDD" id="cd04301">
    <property type="entry name" value="NAT_SF"/>
    <property type="match status" value="1"/>
</dbReference>
<organism evidence="17 18">
    <name type="scientific">Massarina eburnea CBS 473.64</name>
    <dbReference type="NCBI Taxonomy" id="1395130"/>
    <lineage>
        <taxon>Eukaryota</taxon>
        <taxon>Fungi</taxon>
        <taxon>Dikarya</taxon>
        <taxon>Ascomycota</taxon>
        <taxon>Pezizomycotina</taxon>
        <taxon>Dothideomycetes</taxon>
        <taxon>Pleosporomycetidae</taxon>
        <taxon>Pleosporales</taxon>
        <taxon>Massarineae</taxon>
        <taxon>Massarinaceae</taxon>
        <taxon>Massarina</taxon>
    </lineage>
</organism>
<evidence type="ECO:0000256" key="15">
    <source>
        <dbReference type="ARBA" id="ARBA00078622"/>
    </source>
</evidence>
<dbReference type="InterPro" id="IPR000182">
    <property type="entry name" value="GNAT_dom"/>
</dbReference>
<evidence type="ECO:0000313" key="18">
    <source>
        <dbReference type="Proteomes" id="UP000799753"/>
    </source>
</evidence>
<dbReference type="GO" id="GO:0031417">
    <property type="term" value="C:NatC complex"/>
    <property type="evidence" value="ECO:0007669"/>
    <property type="project" value="TreeGrafter"/>
</dbReference>
<gene>
    <name evidence="17" type="ORF">P280DRAFT_470048</name>
</gene>
<evidence type="ECO:0000256" key="2">
    <source>
        <dbReference type="ARBA" id="ARBA00004496"/>
    </source>
</evidence>
<dbReference type="Pfam" id="PF00583">
    <property type="entry name" value="Acetyltransf_1"/>
    <property type="match status" value="1"/>
</dbReference>
<comment type="catalytic activity">
    <reaction evidence="10">
        <text>N-terminal L-methionyl-L-tyrosyl-[protein] + acetyl-CoA = N-terminal N(alpha)-acetyl-L-methionyl-L-tyrosyl-[protein] + CoA + H(+)</text>
        <dbReference type="Rhea" id="RHEA:50532"/>
        <dbReference type="Rhea" id="RHEA-COMP:12717"/>
        <dbReference type="Rhea" id="RHEA-COMP:12718"/>
        <dbReference type="ChEBI" id="CHEBI:15378"/>
        <dbReference type="ChEBI" id="CHEBI:57287"/>
        <dbReference type="ChEBI" id="CHEBI:57288"/>
        <dbReference type="ChEBI" id="CHEBI:133384"/>
        <dbReference type="ChEBI" id="CHEBI:133385"/>
        <dbReference type="EC" id="2.3.1.256"/>
    </reaction>
</comment>
<evidence type="ECO:0000259" key="16">
    <source>
        <dbReference type="PROSITE" id="PS51186"/>
    </source>
</evidence>
<keyword evidence="18" id="KW-1185">Reference proteome</keyword>
<evidence type="ECO:0000256" key="5">
    <source>
        <dbReference type="ARBA" id="ARBA00023242"/>
    </source>
</evidence>
<name>A0A6A6RXT6_9PLEO</name>
<evidence type="ECO:0000313" key="17">
    <source>
        <dbReference type="EMBL" id="KAF2640379.1"/>
    </source>
</evidence>
<dbReference type="InterPro" id="IPR016181">
    <property type="entry name" value="Acyl_CoA_acyltransferase"/>
</dbReference>
<feature type="domain" description="N-acetyltransferase" evidence="16">
    <location>
        <begin position="28"/>
        <end position="178"/>
    </location>
</feature>
<dbReference type="GO" id="GO:0005634">
    <property type="term" value="C:nucleus"/>
    <property type="evidence" value="ECO:0007669"/>
    <property type="project" value="UniProtKB-SubCell"/>
</dbReference>
<evidence type="ECO:0000256" key="11">
    <source>
        <dbReference type="ARBA" id="ARBA00052362"/>
    </source>
</evidence>
<dbReference type="EC" id="2.3.1.256" evidence="13"/>
<evidence type="ECO:0000256" key="9">
    <source>
        <dbReference type="ARBA" id="ARBA00051225"/>
    </source>
</evidence>
<dbReference type="PANTHER" id="PTHR45896:SF1">
    <property type="entry name" value="N-ALPHA-ACETYLTRANSFERASE 30"/>
    <property type="match status" value="1"/>
</dbReference>
<evidence type="ECO:0000256" key="12">
    <source>
        <dbReference type="ARBA" id="ARBA00052477"/>
    </source>
</evidence>
<evidence type="ECO:0000256" key="10">
    <source>
        <dbReference type="ARBA" id="ARBA00052207"/>
    </source>
</evidence>
<dbReference type="GO" id="GO:0120518">
    <property type="term" value="F:protein N-terminal-methionine acetyltransferase activity"/>
    <property type="evidence" value="ECO:0007669"/>
    <property type="project" value="UniProtKB-EC"/>
</dbReference>
<dbReference type="EMBL" id="MU006785">
    <property type="protein sequence ID" value="KAF2640379.1"/>
    <property type="molecule type" value="Genomic_DNA"/>
</dbReference>
<keyword evidence="3" id="KW-0963">Cytoplasm</keyword>
<comment type="catalytic activity">
    <reaction evidence="11">
        <text>N-terminal L-methionyl-L-phenylalanyl-[protein] + acetyl-CoA = N-terminal N(alpha)-acetyl-L-methionyl-L-phenylalanyl-[protein] + CoA + H(+)</text>
        <dbReference type="Rhea" id="RHEA:50528"/>
        <dbReference type="Rhea" id="RHEA-COMP:12715"/>
        <dbReference type="Rhea" id="RHEA-COMP:12716"/>
        <dbReference type="ChEBI" id="CHEBI:15378"/>
        <dbReference type="ChEBI" id="CHEBI:57287"/>
        <dbReference type="ChEBI" id="CHEBI:57288"/>
        <dbReference type="ChEBI" id="CHEBI:133382"/>
        <dbReference type="ChEBI" id="CHEBI:133383"/>
        <dbReference type="EC" id="2.3.1.256"/>
    </reaction>
</comment>
<keyword evidence="5" id="KW-0539">Nucleus</keyword>
<comment type="catalytic activity">
    <reaction evidence="12">
        <text>N-terminal L-methionyl-L-tryptophyl-[protein] + acetyl-CoA = N-terminal N(alpha)-acetyl-L-methionyl-L-tryptophyl-[protein] + CoA + H(+)</text>
        <dbReference type="Rhea" id="RHEA:50560"/>
        <dbReference type="Rhea" id="RHEA-COMP:12724"/>
        <dbReference type="Rhea" id="RHEA-COMP:12725"/>
        <dbReference type="ChEBI" id="CHEBI:15378"/>
        <dbReference type="ChEBI" id="CHEBI:57287"/>
        <dbReference type="ChEBI" id="CHEBI:57288"/>
        <dbReference type="ChEBI" id="CHEBI:133386"/>
        <dbReference type="ChEBI" id="CHEBI:133387"/>
        <dbReference type="EC" id="2.3.1.256"/>
    </reaction>
</comment>
<evidence type="ECO:0000256" key="7">
    <source>
        <dbReference type="ARBA" id="ARBA00024025"/>
    </source>
</evidence>
<protein>
    <recommendedName>
        <fullName evidence="13">N-terminal methionine N(alpha)-acetyltransferase NatC</fullName>
        <ecNumber evidence="13">2.3.1.256</ecNumber>
    </recommendedName>
    <alternativeName>
        <fullName evidence="14">N-acetyltransferase MAK3 homolog</fullName>
    </alternativeName>
    <alternativeName>
        <fullName evidence="15">NatC catalytic subunit</fullName>
    </alternativeName>
</protein>
<dbReference type="InterPro" id="IPR044542">
    <property type="entry name" value="NAA30-like"/>
</dbReference>
<dbReference type="PANTHER" id="PTHR45896">
    <property type="entry name" value="N-ALPHA-ACETYLTRANSFERASE 30"/>
    <property type="match status" value="1"/>
</dbReference>
<dbReference type="PROSITE" id="PS51186">
    <property type="entry name" value="GNAT"/>
    <property type="match status" value="1"/>
</dbReference>
<evidence type="ECO:0000256" key="14">
    <source>
        <dbReference type="ARBA" id="ARBA00076746"/>
    </source>
</evidence>
<reference evidence="17" key="1">
    <citation type="journal article" date="2020" name="Stud. Mycol.">
        <title>101 Dothideomycetes genomes: a test case for predicting lifestyles and emergence of pathogens.</title>
        <authorList>
            <person name="Haridas S."/>
            <person name="Albert R."/>
            <person name="Binder M."/>
            <person name="Bloem J."/>
            <person name="Labutti K."/>
            <person name="Salamov A."/>
            <person name="Andreopoulos B."/>
            <person name="Baker S."/>
            <person name="Barry K."/>
            <person name="Bills G."/>
            <person name="Bluhm B."/>
            <person name="Cannon C."/>
            <person name="Castanera R."/>
            <person name="Culley D."/>
            <person name="Daum C."/>
            <person name="Ezra D."/>
            <person name="Gonzalez J."/>
            <person name="Henrissat B."/>
            <person name="Kuo A."/>
            <person name="Liang C."/>
            <person name="Lipzen A."/>
            <person name="Lutzoni F."/>
            <person name="Magnuson J."/>
            <person name="Mondo S."/>
            <person name="Nolan M."/>
            <person name="Ohm R."/>
            <person name="Pangilinan J."/>
            <person name="Park H.-J."/>
            <person name="Ramirez L."/>
            <person name="Alfaro M."/>
            <person name="Sun H."/>
            <person name="Tritt A."/>
            <person name="Yoshinaga Y."/>
            <person name="Zwiers L.-H."/>
            <person name="Turgeon B."/>
            <person name="Goodwin S."/>
            <person name="Spatafora J."/>
            <person name="Crous P."/>
            <person name="Grigoriev I."/>
        </authorList>
    </citation>
    <scope>NUCLEOTIDE SEQUENCE</scope>
    <source>
        <strain evidence="17">CBS 473.64</strain>
    </source>
</reference>
<keyword evidence="4 17" id="KW-0808">Transferase</keyword>
<dbReference type="SUPFAM" id="SSF55729">
    <property type="entry name" value="Acyl-CoA N-acyltransferases (Nat)"/>
    <property type="match status" value="1"/>
</dbReference>
<evidence type="ECO:0000256" key="1">
    <source>
        <dbReference type="ARBA" id="ARBA00004123"/>
    </source>
</evidence>
<comment type="subcellular location">
    <subcellularLocation>
        <location evidence="2">Cytoplasm</location>
    </subcellularLocation>
    <subcellularLocation>
        <location evidence="1">Nucleus</location>
    </subcellularLocation>
</comment>
<dbReference type="Proteomes" id="UP000799753">
    <property type="component" value="Unassembled WGS sequence"/>
</dbReference>
<comment type="catalytic activity">
    <reaction evidence="9">
        <text>N-terminal L-methionyl-L-leucyl-[protein] + acetyl-CoA = N-terminal N(alpha)-acetyl-L-methionyl-L-leucyl-[protein] + CoA + H(+)</text>
        <dbReference type="Rhea" id="RHEA:50520"/>
        <dbReference type="Rhea" id="RHEA-COMP:12711"/>
        <dbReference type="Rhea" id="RHEA-COMP:12712"/>
        <dbReference type="ChEBI" id="CHEBI:15378"/>
        <dbReference type="ChEBI" id="CHEBI:57287"/>
        <dbReference type="ChEBI" id="CHEBI:57288"/>
        <dbReference type="ChEBI" id="CHEBI:133377"/>
        <dbReference type="ChEBI" id="CHEBI:133378"/>
        <dbReference type="EC" id="2.3.1.256"/>
    </reaction>
</comment>